<dbReference type="InterPro" id="IPR047717">
    <property type="entry name" value="CC_star_Cory"/>
</dbReference>
<evidence type="ECO:0000313" key="2">
    <source>
        <dbReference type="Proteomes" id="UP001170481"/>
    </source>
</evidence>
<dbReference type="EMBL" id="JAUORK010000029">
    <property type="protein sequence ID" value="MDO6673654.1"/>
    <property type="molecule type" value="Genomic_DNA"/>
</dbReference>
<dbReference type="InterPro" id="IPR058303">
    <property type="entry name" value="DUF7990"/>
</dbReference>
<dbReference type="RefSeq" id="WP_199852375.1">
    <property type="nucleotide sequence ID" value="NZ_CP084115.1"/>
</dbReference>
<dbReference type="Proteomes" id="UP001170481">
    <property type="component" value="Unassembled WGS sequence"/>
</dbReference>
<reference evidence="1" key="1">
    <citation type="submission" date="2023-07" db="EMBL/GenBank/DDBJ databases">
        <title>Genome content predicts the carbon catabolic preferences of heterotrophic bacteria.</title>
        <authorList>
            <person name="Gralka M."/>
        </authorList>
    </citation>
    <scope>NUCLEOTIDE SEQUENCE</scope>
    <source>
        <strain evidence="1">C2R13</strain>
    </source>
</reference>
<name>A0AAP4U0H6_9GAMM</name>
<dbReference type="NCBIfam" id="NF041419">
    <property type="entry name" value="CC_star_Cory"/>
    <property type="match status" value="1"/>
</dbReference>
<accession>A0AAP4U0H6</accession>
<dbReference type="GeneID" id="97325615"/>
<organism evidence="1 2">
    <name type="scientific">Cobetia amphilecti</name>
    <dbReference type="NCBI Taxonomy" id="1055104"/>
    <lineage>
        <taxon>Bacteria</taxon>
        <taxon>Pseudomonadati</taxon>
        <taxon>Pseudomonadota</taxon>
        <taxon>Gammaproteobacteria</taxon>
        <taxon>Oceanospirillales</taxon>
        <taxon>Halomonadaceae</taxon>
        <taxon>Cobetia</taxon>
    </lineage>
</organism>
<evidence type="ECO:0000313" key="1">
    <source>
        <dbReference type="EMBL" id="MDO6673654.1"/>
    </source>
</evidence>
<proteinExistence type="predicted"/>
<dbReference type="AlphaFoldDB" id="A0AAP4U0H6"/>
<protein>
    <submittedName>
        <fullName evidence="1">Cory-CC-star protein</fullName>
    </submittedName>
</protein>
<gene>
    <name evidence="1" type="ORF">Q4535_16240</name>
</gene>
<sequence length="106" mass="12156">MRADDDTRLASSPRQPGLTRRLLTGAIQLRDGWEAMLRVNQQRDLAQLAREEEDIFMMMSFAELMGIPNPAPAVSLEMLPLMLERMHDWHLRQGLEHSPLEGIKCC</sequence>
<dbReference type="Pfam" id="PF25952">
    <property type="entry name" value="DUF7990"/>
    <property type="match status" value="1"/>
</dbReference>
<comment type="caution">
    <text evidence="1">The sequence shown here is derived from an EMBL/GenBank/DDBJ whole genome shotgun (WGS) entry which is preliminary data.</text>
</comment>